<dbReference type="Proteomes" id="UP000309061">
    <property type="component" value="Chromosome"/>
</dbReference>
<proteinExistence type="predicted"/>
<dbReference type="AlphaFoldDB" id="A0A6B8KCA2"/>
<dbReference type="OrthoDB" id="8447851at2"/>
<evidence type="ECO:0000313" key="2">
    <source>
        <dbReference type="Proteomes" id="UP000309061"/>
    </source>
</evidence>
<reference evidence="1 2" key="1">
    <citation type="submission" date="2019-11" db="EMBL/GenBank/DDBJ databases">
        <title>The genome sequence of Methylocystis heyeri.</title>
        <authorList>
            <person name="Oshkin I.Y."/>
            <person name="Miroshnikov K."/>
            <person name="Dedysh S.N."/>
        </authorList>
    </citation>
    <scope>NUCLEOTIDE SEQUENCE [LARGE SCALE GENOMIC DNA]</scope>
    <source>
        <strain evidence="1 2">H2</strain>
    </source>
</reference>
<protein>
    <submittedName>
        <fullName evidence="1">Uncharacterized protein</fullName>
    </submittedName>
</protein>
<accession>A0A6B8KCA2</accession>
<dbReference type="EMBL" id="CP046052">
    <property type="protein sequence ID" value="QGM44655.1"/>
    <property type="molecule type" value="Genomic_DNA"/>
</dbReference>
<evidence type="ECO:0000313" key="1">
    <source>
        <dbReference type="EMBL" id="QGM44655.1"/>
    </source>
</evidence>
<keyword evidence="2" id="KW-1185">Reference proteome</keyword>
<dbReference type="RefSeq" id="WP_136494950.1">
    <property type="nucleotide sequence ID" value="NZ_CP046052.1"/>
</dbReference>
<organism evidence="1 2">
    <name type="scientific">Methylocystis heyeri</name>
    <dbReference type="NCBI Taxonomy" id="391905"/>
    <lineage>
        <taxon>Bacteria</taxon>
        <taxon>Pseudomonadati</taxon>
        <taxon>Pseudomonadota</taxon>
        <taxon>Alphaproteobacteria</taxon>
        <taxon>Hyphomicrobiales</taxon>
        <taxon>Methylocystaceae</taxon>
        <taxon>Methylocystis</taxon>
    </lineage>
</organism>
<gene>
    <name evidence="1" type="ORF">H2LOC_002535</name>
</gene>
<sequence>MTQFFSLAVAPHRAMGEVILLAVSGQPERRFTRQEALTVSRALKAVAEGQSSERQIYMSPIASDHDFEALAEAGGVAVTSPGRDAVTLDWDQTRALARELQALAEGSA</sequence>
<name>A0A6B8KCA2_9HYPH</name>
<dbReference type="KEGG" id="mhey:H2LOC_002535"/>